<sequence>MIASNLSAPISNGCKTR</sequence>
<dbReference type="EMBL" id="GGEC01090319">
    <property type="protein sequence ID" value="MBX70803.1"/>
    <property type="molecule type" value="Transcribed_RNA"/>
</dbReference>
<evidence type="ECO:0000313" key="1">
    <source>
        <dbReference type="EMBL" id="MBX70803.1"/>
    </source>
</evidence>
<reference evidence="1" key="1">
    <citation type="submission" date="2018-02" db="EMBL/GenBank/DDBJ databases">
        <title>Rhizophora mucronata_Transcriptome.</title>
        <authorList>
            <person name="Meera S.P."/>
            <person name="Sreeshan A."/>
            <person name="Augustine A."/>
        </authorList>
    </citation>
    <scope>NUCLEOTIDE SEQUENCE</scope>
    <source>
        <tissue evidence="1">Leaf</tissue>
    </source>
</reference>
<organism evidence="1">
    <name type="scientific">Rhizophora mucronata</name>
    <name type="common">Asiatic mangrove</name>
    <dbReference type="NCBI Taxonomy" id="61149"/>
    <lineage>
        <taxon>Eukaryota</taxon>
        <taxon>Viridiplantae</taxon>
        <taxon>Streptophyta</taxon>
        <taxon>Embryophyta</taxon>
        <taxon>Tracheophyta</taxon>
        <taxon>Spermatophyta</taxon>
        <taxon>Magnoliopsida</taxon>
        <taxon>eudicotyledons</taxon>
        <taxon>Gunneridae</taxon>
        <taxon>Pentapetalae</taxon>
        <taxon>rosids</taxon>
        <taxon>fabids</taxon>
        <taxon>Malpighiales</taxon>
        <taxon>Rhizophoraceae</taxon>
        <taxon>Rhizophora</taxon>
    </lineage>
</organism>
<name>A0A2P2QUX9_RHIMU</name>
<accession>A0A2P2QUX9</accession>
<protein>
    <submittedName>
        <fullName evidence="1">Uncharacterized protein</fullName>
    </submittedName>
</protein>
<proteinExistence type="predicted"/>
<dbReference type="AlphaFoldDB" id="A0A2P2QUX9"/>